<dbReference type="InterPro" id="IPR036388">
    <property type="entry name" value="WH-like_DNA-bd_sf"/>
</dbReference>
<keyword evidence="1" id="KW-0053">Apoptosis</keyword>
<dbReference type="EMBL" id="BOPG01000136">
    <property type="protein sequence ID" value="GIJ64891.1"/>
    <property type="molecule type" value="Genomic_DNA"/>
</dbReference>
<dbReference type="PROSITE" id="PS50104">
    <property type="entry name" value="TIR"/>
    <property type="match status" value="1"/>
</dbReference>
<feature type="domain" description="TIR" evidence="3">
    <location>
        <begin position="15"/>
        <end position="151"/>
    </location>
</feature>
<reference evidence="4" key="1">
    <citation type="submission" date="2021-01" db="EMBL/GenBank/DDBJ databases">
        <title>Whole genome shotgun sequence of Virgisporangium aurantiacum NBRC 16421.</title>
        <authorList>
            <person name="Komaki H."/>
            <person name="Tamura T."/>
        </authorList>
    </citation>
    <scope>NUCLEOTIDE SEQUENCE</scope>
    <source>
        <strain evidence="4">NBRC 16421</strain>
    </source>
</reference>
<dbReference type="InterPro" id="IPR042197">
    <property type="entry name" value="Apaf_helical"/>
</dbReference>
<proteinExistence type="predicted"/>
<organism evidence="4 5">
    <name type="scientific">Virgisporangium aurantiacum</name>
    <dbReference type="NCBI Taxonomy" id="175570"/>
    <lineage>
        <taxon>Bacteria</taxon>
        <taxon>Bacillati</taxon>
        <taxon>Actinomycetota</taxon>
        <taxon>Actinomycetes</taxon>
        <taxon>Micromonosporales</taxon>
        <taxon>Micromonosporaceae</taxon>
        <taxon>Virgisporangium</taxon>
    </lineage>
</organism>
<protein>
    <recommendedName>
        <fullName evidence="3">TIR domain-containing protein</fullName>
    </recommendedName>
</protein>
<keyword evidence="5" id="KW-1185">Reference proteome</keyword>
<dbReference type="SUPFAM" id="SSF52540">
    <property type="entry name" value="P-loop containing nucleoside triphosphate hydrolases"/>
    <property type="match status" value="1"/>
</dbReference>
<dbReference type="InterPro" id="IPR000157">
    <property type="entry name" value="TIR_dom"/>
</dbReference>
<evidence type="ECO:0000313" key="4">
    <source>
        <dbReference type="EMBL" id="GIJ64891.1"/>
    </source>
</evidence>
<dbReference type="GO" id="GO:0043531">
    <property type="term" value="F:ADP binding"/>
    <property type="evidence" value="ECO:0007669"/>
    <property type="project" value="InterPro"/>
</dbReference>
<dbReference type="Gene3D" id="1.10.10.10">
    <property type="entry name" value="Winged helix-like DNA-binding domain superfamily/Winged helix DNA-binding domain"/>
    <property type="match status" value="1"/>
</dbReference>
<dbReference type="PANTHER" id="PTHR22845:SF5">
    <property type="entry name" value="APOPTOTIC PROTEASE-ACTIVATING FACTOR 1"/>
    <property type="match status" value="1"/>
</dbReference>
<dbReference type="PRINTS" id="PR00364">
    <property type="entry name" value="DISEASERSIST"/>
</dbReference>
<evidence type="ECO:0000256" key="2">
    <source>
        <dbReference type="ARBA" id="ARBA00022737"/>
    </source>
</evidence>
<dbReference type="GO" id="GO:0005829">
    <property type="term" value="C:cytosol"/>
    <property type="evidence" value="ECO:0007669"/>
    <property type="project" value="UniProtKB-ARBA"/>
</dbReference>
<dbReference type="Pfam" id="PF00931">
    <property type="entry name" value="NB-ARC"/>
    <property type="match status" value="1"/>
</dbReference>
<accession>A0A8J3ZJF9</accession>
<evidence type="ECO:0000256" key="1">
    <source>
        <dbReference type="ARBA" id="ARBA00022703"/>
    </source>
</evidence>
<evidence type="ECO:0000259" key="3">
    <source>
        <dbReference type="PROSITE" id="PS50104"/>
    </source>
</evidence>
<gene>
    <name evidence="4" type="ORF">Vau01_124070</name>
</gene>
<dbReference type="PANTHER" id="PTHR22845">
    <property type="entry name" value="APOPTOTIC PROTEASE-ACTIVATING FACTOR 1"/>
    <property type="match status" value="1"/>
</dbReference>
<dbReference type="SUPFAM" id="SSF52200">
    <property type="entry name" value="Toll/Interleukin receptor TIR domain"/>
    <property type="match status" value="1"/>
</dbReference>
<sequence length="1374" mass="151238">MTGGCAGASLGIVAELASVFLSYGRGDDEPFVARLRDGLEDAGASVWFDRVSLPSRALTFVQEIRDAIESHDRVVVVLGPRALTSDYVEAEWRYALEAAKVVIPVLLRVPPSTRICDAVPRDLNRLHVVDARERADDVVLAEVVRHLREPEPILGNPLHVPPPPPHYQPRPLDYARLEAALQLDSPRRLTALARERTLVLHGMGGVGKSVAAAAVARNIHVRRQFPGGVVWVDLGRDADVLAGLRRIGAAVADDLREYTRVEDTTARLARRIGALPLLVVADNAWSDDDLRPFVAVMGSATHLLVTTRDGGIATRLGAVPIAIEPLTRDKAMQHLAAWVGEAVDGLPDSALRVADDCGGLPLALSLVGAMARGGTPWSDIAAAIEEADLGFVREQLPEYPYPDLLRALRVSLDSLERSGEELERVAATCFRNLAALRWDRPIPEATLVTLWSARAQLPERRARRVLSVLVTKALLRAEGESPNQAVSMHDLLHDLARTAIADMATEHRAFLDAYQARHPDAPFIADDGYYLDHFVHHLHAAGRADKLPEILCRETASGSNAWWSIRLRHGQVSGYVADLRRAWADASDAGDTAALVRWALMIASVRSAIGEVPADFAALALEYDVWTPAQALAAADWATGRDRFDMLVAVLPVLDPIQQATIAQEAALIARQEPEDRDRTWRLLRLAGAVEGPARRRFVREAVPPEEPLSEFVDSWLLLDAYRLDPERIDAADAAVAWAENRFDEGLGWITVAHVAAEAPLSHLSRVRQMADRLPAPADRLRVLLALAERTDQPTDELIQRAEDELAQLGDAQDAHVLDARLAPYRPTAERDAAAYRIVHARGEWTTTDRLDALLAVLPYASGVDRDRAEREVVEILEHADRTEAEALTSGIPARRLRATEPELFAMFVTTALKSVEAVDARWSRISMLVRLLPEADDDRIRAVVEEQARRILTINDAGDRAKCIATYCERLGADAAQHAAGDVLRRMIERLPADDLAMHAPPLLAHAGESDLVALQTAVGAEADFPLDLRPALFGAWARHGNWDRATDTLVDGSSYEWEPAIDPLADRIPQHIAEELIHDAVRRSNARFYSAVVPLAPRARTVLHGQLLENWLRTVEALDLPHDRLHLIERLAPLLPADALPQLAGMIPDDEDSMDRDPTLLTLVRAMIANGDPTMAAQQIGRIEMTDYKCQAALAVADAVTPHERVERLDFVENEARALPRPEQVELLVAVARRSDEPKRTRLLREATRAAEKPLAEGAWYPETRAHALRVVAAAHEGTERERLLLEAWDAVPKSGSYTGRQCLVDLAPLMAEASPAAVRPRWERSLEAAVRSRPTILIELTALVDVVLALGRDRTAAEIVTALDDIDRWWP</sequence>
<keyword evidence="2" id="KW-0677">Repeat</keyword>
<dbReference type="Pfam" id="PF13676">
    <property type="entry name" value="TIR_2"/>
    <property type="match status" value="1"/>
</dbReference>
<evidence type="ECO:0000313" key="5">
    <source>
        <dbReference type="Proteomes" id="UP000612585"/>
    </source>
</evidence>
<name>A0A8J3ZJF9_9ACTN</name>
<dbReference type="InterPro" id="IPR035897">
    <property type="entry name" value="Toll_tir_struct_dom_sf"/>
</dbReference>
<dbReference type="Gene3D" id="1.10.8.430">
    <property type="entry name" value="Helical domain of apoptotic protease-activating factors"/>
    <property type="match status" value="1"/>
</dbReference>
<dbReference type="Gene3D" id="3.40.50.300">
    <property type="entry name" value="P-loop containing nucleotide triphosphate hydrolases"/>
    <property type="match status" value="1"/>
</dbReference>
<dbReference type="GO" id="GO:0007165">
    <property type="term" value="P:signal transduction"/>
    <property type="evidence" value="ECO:0007669"/>
    <property type="project" value="InterPro"/>
</dbReference>
<dbReference type="InterPro" id="IPR027417">
    <property type="entry name" value="P-loop_NTPase"/>
</dbReference>
<dbReference type="Gene3D" id="3.40.50.10140">
    <property type="entry name" value="Toll/interleukin-1 receptor homology (TIR) domain"/>
    <property type="match status" value="1"/>
</dbReference>
<dbReference type="InterPro" id="IPR002182">
    <property type="entry name" value="NB-ARC"/>
</dbReference>
<dbReference type="Proteomes" id="UP000612585">
    <property type="component" value="Unassembled WGS sequence"/>
</dbReference>
<comment type="caution">
    <text evidence="4">The sequence shown here is derived from an EMBL/GenBank/DDBJ whole genome shotgun (WGS) entry which is preliminary data.</text>
</comment>